<keyword evidence="3" id="KW-0812">Transmembrane</keyword>
<evidence type="ECO:0000313" key="6">
    <source>
        <dbReference type="EMBL" id="PUZ27921.1"/>
    </source>
</evidence>
<evidence type="ECO:0000256" key="2">
    <source>
        <dbReference type="ARBA" id="ARBA00008854"/>
    </source>
</evidence>
<dbReference type="InterPro" id="IPR007156">
    <property type="entry name" value="MamQ_LemA"/>
</dbReference>
<proteinExistence type="inferred from homology"/>
<dbReference type="OrthoDB" id="9804152at2"/>
<dbReference type="Gene3D" id="1.20.1440.20">
    <property type="entry name" value="LemA-like domain"/>
    <property type="match status" value="1"/>
</dbReference>
<comment type="subcellular location">
    <subcellularLocation>
        <location evidence="1">Membrane</location>
        <topology evidence="1">Single-pass membrane protein</topology>
    </subcellularLocation>
</comment>
<protein>
    <submittedName>
        <fullName evidence="6">LemA family protein</fullName>
    </submittedName>
</protein>
<dbReference type="PROSITE" id="PS51257">
    <property type="entry name" value="PROKAR_LIPOPROTEIN"/>
    <property type="match status" value="1"/>
</dbReference>
<keyword evidence="4" id="KW-1133">Transmembrane helix</keyword>
<dbReference type="PANTHER" id="PTHR34478:SF2">
    <property type="entry name" value="MEMBRANE PROTEIN"/>
    <property type="match status" value="1"/>
</dbReference>
<dbReference type="InterPro" id="IPR023353">
    <property type="entry name" value="LemA-like_dom_sf"/>
</dbReference>
<dbReference type="GO" id="GO:0016020">
    <property type="term" value="C:membrane"/>
    <property type="evidence" value="ECO:0007669"/>
    <property type="project" value="UniProtKB-SubCell"/>
</dbReference>
<keyword evidence="7" id="KW-1185">Reference proteome</keyword>
<organism evidence="6 7">
    <name type="scientific">Chitinophaga parva</name>
    <dbReference type="NCBI Taxonomy" id="2169414"/>
    <lineage>
        <taxon>Bacteria</taxon>
        <taxon>Pseudomonadati</taxon>
        <taxon>Bacteroidota</taxon>
        <taxon>Chitinophagia</taxon>
        <taxon>Chitinophagales</taxon>
        <taxon>Chitinophagaceae</taxon>
        <taxon>Chitinophaga</taxon>
    </lineage>
</organism>
<evidence type="ECO:0000313" key="7">
    <source>
        <dbReference type="Proteomes" id="UP000244450"/>
    </source>
</evidence>
<evidence type="ECO:0000256" key="1">
    <source>
        <dbReference type="ARBA" id="ARBA00004167"/>
    </source>
</evidence>
<evidence type="ECO:0000256" key="3">
    <source>
        <dbReference type="ARBA" id="ARBA00022692"/>
    </source>
</evidence>
<comment type="caution">
    <text evidence="6">The sequence shown here is derived from an EMBL/GenBank/DDBJ whole genome shotgun (WGS) entry which is preliminary data.</text>
</comment>
<dbReference type="Pfam" id="PF04011">
    <property type="entry name" value="LemA"/>
    <property type="match status" value="1"/>
</dbReference>
<dbReference type="AlphaFoldDB" id="A0A2T7BJV8"/>
<name>A0A2T7BJV8_9BACT</name>
<keyword evidence="5" id="KW-0472">Membrane</keyword>
<comment type="similarity">
    <text evidence="2">Belongs to the LemA family.</text>
</comment>
<gene>
    <name evidence="6" type="ORF">DCC81_00050</name>
</gene>
<dbReference type="RefSeq" id="WP_108684562.1">
    <property type="nucleotide sequence ID" value="NZ_QCYK01000001.1"/>
</dbReference>
<reference evidence="6 7" key="1">
    <citation type="submission" date="2018-04" db="EMBL/GenBank/DDBJ databases">
        <title>Chitinophaga fuyangensis sp. nov., isolated from soil in a chemical factory.</title>
        <authorList>
            <person name="Chen K."/>
        </authorList>
    </citation>
    <scope>NUCLEOTIDE SEQUENCE [LARGE SCALE GENOMIC DNA]</scope>
    <source>
        <strain evidence="6 7">LY-1</strain>
    </source>
</reference>
<sequence length="201" mass="21822">MKTGSIVAIVLVALLLIAGCGGCAKYNSLVGQDENVKKAWSNVEASYQRRMDLYDNVVSTIKGSANFEQSTLTKVVEARASATQVKIDAENLTPEKLQQFQAAQSQLSSSFGRLLAVAENYPDLKTTKAFQDFQAQIEGTENRINVARRDFNDAVQTYNQSVRYFPGNIVAGLAGFHPKAGFTAQEGADKAPKIDFGDSSK</sequence>
<evidence type="ECO:0000256" key="4">
    <source>
        <dbReference type="ARBA" id="ARBA00022989"/>
    </source>
</evidence>
<dbReference type="SUPFAM" id="SSF140478">
    <property type="entry name" value="LemA-like"/>
    <property type="match status" value="1"/>
</dbReference>
<accession>A0A2T7BJV8</accession>
<dbReference type="PANTHER" id="PTHR34478">
    <property type="entry name" value="PROTEIN LEMA"/>
    <property type="match status" value="1"/>
</dbReference>
<dbReference type="EMBL" id="QCYK01000001">
    <property type="protein sequence ID" value="PUZ27921.1"/>
    <property type="molecule type" value="Genomic_DNA"/>
</dbReference>
<dbReference type="Proteomes" id="UP000244450">
    <property type="component" value="Unassembled WGS sequence"/>
</dbReference>
<evidence type="ECO:0000256" key="5">
    <source>
        <dbReference type="ARBA" id="ARBA00023136"/>
    </source>
</evidence>